<evidence type="ECO:0008006" key="13">
    <source>
        <dbReference type="Google" id="ProtNLM"/>
    </source>
</evidence>
<comment type="caution">
    <text evidence="11">The sequence shown here is derived from an EMBL/GenBank/DDBJ whole genome shotgun (WGS) entry which is preliminary data.</text>
</comment>
<proteinExistence type="inferred from homology"/>
<feature type="domain" description="Peptidase S8/S53" evidence="9">
    <location>
        <begin position="193"/>
        <end position="616"/>
    </location>
</feature>
<accession>A0A1E1K560</accession>
<dbReference type="InterPro" id="IPR000209">
    <property type="entry name" value="Peptidase_S8/S53_dom"/>
</dbReference>
<dbReference type="Gene3D" id="3.40.50.200">
    <property type="entry name" value="Peptidase S8/S53 domain"/>
    <property type="match status" value="2"/>
</dbReference>
<evidence type="ECO:0000259" key="10">
    <source>
        <dbReference type="Pfam" id="PF06280"/>
    </source>
</evidence>
<dbReference type="SUPFAM" id="SSF52743">
    <property type="entry name" value="Subtilisin-like"/>
    <property type="match status" value="1"/>
</dbReference>
<dbReference type="GO" id="GO:0004252">
    <property type="term" value="F:serine-type endopeptidase activity"/>
    <property type="evidence" value="ECO:0007669"/>
    <property type="project" value="UniProtKB-UniRule"/>
</dbReference>
<dbReference type="STRING" id="914237.A0A1E1K560"/>
<dbReference type="InterPro" id="IPR010435">
    <property type="entry name" value="C5a/SBT2-like_Fn3"/>
</dbReference>
<dbReference type="PROSITE" id="PS51892">
    <property type="entry name" value="SUBTILASE"/>
    <property type="match status" value="1"/>
</dbReference>
<dbReference type="InterPro" id="IPR023828">
    <property type="entry name" value="Peptidase_S8_Ser-AS"/>
</dbReference>
<reference evidence="12" key="1">
    <citation type="submission" date="2016-03" db="EMBL/GenBank/DDBJ databases">
        <authorList>
            <person name="Ploux O."/>
        </authorList>
    </citation>
    <scope>NUCLEOTIDE SEQUENCE [LARGE SCALE GENOMIC DNA]</scope>
    <source>
        <strain evidence="12">UK7</strain>
    </source>
</reference>
<dbReference type="AlphaFoldDB" id="A0A1E1K560"/>
<evidence type="ECO:0000256" key="5">
    <source>
        <dbReference type="ARBA" id="ARBA00022825"/>
    </source>
</evidence>
<dbReference type="PRINTS" id="PR00723">
    <property type="entry name" value="SUBTILISIN"/>
</dbReference>
<sequence>MRLSFLASAFLAGCAVQASSVVEDLRAFLAAHKDRNGVSDTDGDFLDWKSNAFSTNSTTAPVLPKGYIIQLKPGSDLVKRGQDEHSLFHKRASLDIQYSTRVEFKNPELFFGLSIQVKDDANETTIQQIPNVLRVWKIRVIPRPIVTGRSGNFGSSLRAVVPNITATAGSKADVNSVHRLTEVDRLHALGIKGKGIKIAIMDSGVDHRHTALGPGFGPGHKISFGKDFVGDNYDSTGIPETDDDPLATCEGGGHGIIGMQDKEGSPFGLVGVAPEAELGMYRVFGCSGGAPSDILMLGFEQAATDKVDVLSVSLGAYLSWADEDPFQFITAALEAKGIAVVSSSGNSASFPGDMISPAIGKGVIASPRDRTTNTNFPGIGKDSRGRSFKYAGDPWPVQAPATGLTVYNIEKVAAGSSSPKGCSYDAMDMAAAAIQNKNNSILAMPRGGGCNWRTKMEVAKRYGFKYTLVYATEADDIFEQEYSVLPPDYPYHAITINEVDGRTLLGGLSLSKPNEYKLFFPSGVFESHVQVTGGLVSNYSSWGPTSDTLQIKPQVVAPGNSILSTWPLEASGYAILSGTSMAAPYVAGALALLKSQFPNASVQQLREKLQSTANTLPYVFDNSLRTSVAQQGGGLINVYNAVNYQSSVTPSELNLGDLDQLRPREIIIENKSSQSKTYIISHEPTGEANLLPSLSGVEIPVIGVSGLPGLYASYATVKFSSTSITIRAGQTANITVTFQPPTDLDKEFLPVYSGFIKVTNNNDQFKVAYLGQPYSRYKADYIDTSTNFGEKLPALIAYDEDYNPYNVPELETFDFGNKTAGKGYPYLQWVTLQSSIYFGAEIVPYNTSFVPDFYGFTFNESNPYGVPASALPLQYPKFPFSNIGIETETYGLWTDSEQYFRPALFLYYLEGVAYKFEKQSLGQLPDGDYRALLRVQRWGGDQKKSKGYQSWLSPVIRVKRSS</sequence>
<dbReference type="PROSITE" id="PS00136">
    <property type="entry name" value="SUBTILASE_ASP"/>
    <property type="match status" value="1"/>
</dbReference>
<evidence type="ECO:0000256" key="8">
    <source>
        <dbReference type="SAM" id="SignalP"/>
    </source>
</evidence>
<keyword evidence="4 6" id="KW-0378">Hydrolase</keyword>
<dbReference type="InterPro" id="IPR015500">
    <property type="entry name" value="Peptidase_S8_subtilisin-rel"/>
</dbReference>
<feature type="signal peptide" evidence="8">
    <location>
        <begin position="1"/>
        <end position="20"/>
    </location>
</feature>
<comment type="similarity">
    <text evidence="1 6 7">Belongs to the peptidase S8 family.</text>
</comment>
<dbReference type="InterPro" id="IPR023827">
    <property type="entry name" value="Peptidase_S8_Asp-AS"/>
</dbReference>
<dbReference type="InterPro" id="IPR050131">
    <property type="entry name" value="Peptidase_S8_subtilisin-like"/>
</dbReference>
<dbReference type="CDD" id="cd07489">
    <property type="entry name" value="Peptidases_S8_5"/>
    <property type="match status" value="1"/>
</dbReference>
<feature type="chain" id="PRO_5009445572" description="Subtilisin-like serine protease" evidence="8">
    <location>
        <begin position="21"/>
        <end position="962"/>
    </location>
</feature>
<keyword evidence="5 6" id="KW-0720">Serine protease</keyword>
<evidence type="ECO:0000256" key="3">
    <source>
        <dbReference type="ARBA" id="ARBA00022729"/>
    </source>
</evidence>
<dbReference type="InterPro" id="IPR036852">
    <property type="entry name" value="Peptidase_S8/S53_dom_sf"/>
</dbReference>
<dbReference type="InterPro" id="IPR034187">
    <property type="entry name" value="Peptidases_S8_5"/>
</dbReference>
<dbReference type="PANTHER" id="PTHR43806:SF66">
    <property type="entry name" value="SERIN ENDOPEPTIDASE"/>
    <property type="match status" value="1"/>
</dbReference>
<protein>
    <recommendedName>
        <fullName evidence="13">Subtilisin-like serine protease</fullName>
    </recommendedName>
</protein>
<keyword evidence="2 6" id="KW-0645">Protease</keyword>
<evidence type="ECO:0000259" key="9">
    <source>
        <dbReference type="Pfam" id="PF00082"/>
    </source>
</evidence>
<evidence type="ECO:0000256" key="6">
    <source>
        <dbReference type="PROSITE-ProRule" id="PRU01240"/>
    </source>
</evidence>
<dbReference type="PANTHER" id="PTHR43806">
    <property type="entry name" value="PEPTIDASE S8"/>
    <property type="match status" value="1"/>
</dbReference>
<dbReference type="PROSITE" id="PS00138">
    <property type="entry name" value="SUBTILASE_SER"/>
    <property type="match status" value="1"/>
</dbReference>
<feature type="domain" description="C5a peptidase/Subtilisin-like protease SBT2-like Fn3-like" evidence="10">
    <location>
        <begin position="654"/>
        <end position="769"/>
    </location>
</feature>
<name>A0A1E1K560_9HELO</name>
<dbReference type="Pfam" id="PF06280">
    <property type="entry name" value="fn3_5"/>
    <property type="match status" value="1"/>
</dbReference>
<keyword evidence="12" id="KW-1185">Reference proteome</keyword>
<evidence type="ECO:0000256" key="2">
    <source>
        <dbReference type="ARBA" id="ARBA00022670"/>
    </source>
</evidence>
<feature type="active site" description="Charge relay system" evidence="6">
    <location>
        <position position="580"/>
    </location>
</feature>
<dbReference type="GO" id="GO:0006508">
    <property type="term" value="P:proteolysis"/>
    <property type="evidence" value="ECO:0007669"/>
    <property type="project" value="UniProtKB-KW"/>
</dbReference>
<evidence type="ECO:0000313" key="12">
    <source>
        <dbReference type="Proteomes" id="UP000178129"/>
    </source>
</evidence>
<feature type="active site" description="Charge relay system" evidence="6">
    <location>
        <position position="254"/>
    </location>
</feature>
<dbReference type="EMBL" id="FJUW01000007">
    <property type="protein sequence ID" value="CZS93248.1"/>
    <property type="molecule type" value="Genomic_DNA"/>
</dbReference>
<organism evidence="11 12">
    <name type="scientific">Rhynchosporium graminicola</name>
    <dbReference type="NCBI Taxonomy" id="2792576"/>
    <lineage>
        <taxon>Eukaryota</taxon>
        <taxon>Fungi</taxon>
        <taxon>Dikarya</taxon>
        <taxon>Ascomycota</taxon>
        <taxon>Pezizomycotina</taxon>
        <taxon>Leotiomycetes</taxon>
        <taxon>Helotiales</taxon>
        <taxon>Ploettnerulaceae</taxon>
        <taxon>Rhynchosporium</taxon>
    </lineage>
</organism>
<dbReference type="Pfam" id="PF00082">
    <property type="entry name" value="Peptidase_S8"/>
    <property type="match status" value="1"/>
</dbReference>
<feature type="active site" description="Charge relay system" evidence="6">
    <location>
        <position position="202"/>
    </location>
</feature>
<dbReference type="InParanoid" id="A0A1E1K560"/>
<keyword evidence="3 8" id="KW-0732">Signal</keyword>
<evidence type="ECO:0000313" key="11">
    <source>
        <dbReference type="EMBL" id="CZS93248.1"/>
    </source>
</evidence>
<dbReference type="Proteomes" id="UP000178129">
    <property type="component" value="Unassembled WGS sequence"/>
</dbReference>
<dbReference type="GO" id="GO:0016020">
    <property type="term" value="C:membrane"/>
    <property type="evidence" value="ECO:0007669"/>
    <property type="project" value="InterPro"/>
</dbReference>
<evidence type="ECO:0000256" key="4">
    <source>
        <dbReference type="ARBA" id="ARBA00022801"/>
    </source>
</evidence>
<gene>
    <name evidence="11" type="ORF">RCO7_07783</name>
</gene>
<evidence type="ECO:0000256" key="7">
    <source>
        <dbReference type="RuleBase" id="RU003355"/>
    </source>
</evidence>
<evidence type="ECO:0000256" key="1">
    <source>
        <dbReference type="ARBA" id="ARBA00011073"/>
    </source>
</evidence>